<evidence type="ECO:0000256" key="1">
    <source>
        <dbReference type="SAM" id="MobiDB-lite"/>
    </source>
</evidence>
<reference evidence="2" key="2">
    <citation type="journal article" date="2023" name="IMA Fungus">
        <title>Comparative genomic study of the Penicillium genus elucidates a diverse pangenome and 15 lateral gene transfer events.</title>
        <authorList>
            <person name="Petersen C."/>
            <person name="Sorensen T."/>
            <person name="Nielsen M.R."/>
            <person name="Sondergaard T.E."/>
            <person name="Sorensen J.L."/>
            <person name="Fitzpatrick D.A."/>
            <person name="Frisvad J.C."/>
            <person name="Nielsen K.L."/>
        </authorList>
    </citation>
    <scope>NUCLEOTIDE SEQUENCE</scope>
    <source>
        <strain evidence="2">IBT 30728</strain>
    </source>
</reference>
<dbReference type="AlphaFoldDB" id="A0A9W9WTI7"/>
<sequence length="379" mass="43145">MYPVYYARYYCFRREVIRRDLAALRLVSRAFCSSASRWLFMHIIANSASHPSKTPPLTRLLRISQSPHAHHVRQIDIGFRTADESYVEDLSTNLSDLLVKFPNLAALEFDGPPSLLSRVHKRVYMETIASVLHHVPLPNLKELELRFSFPQDFARFLPEPPSPSQIPLGDVMRRLRHLELCLDADIEGLEIRHGRLEPSIFPDDTSTSSQFFRLAEAASNLKSLAIQSWHILDVDHLVIPPSLSLRTLRLLGVSISFNVLLRLIDREFAPELSGCYLFLVRLKSGKWPQVLLHMRKLPRLVDFYLDFCGYSPPRAGSSSHLAPGQPVSSEQRLEDGAANASDDSALAFLLKHVNSNRISRGLQPFDDTEYRSMPERHMA</sequence>
<evidence type="ECO:0000313" key="3">
    <source>
        <dbReference type="Proteomes" id="UP001148312"/>
    </source>
</evidence>
<reference evidence="2" key="1">
    <citation type="submission" date="2022-12" db="EMBL/GenBank/DDBJ databases">
        <authorList>
            <person name="Petersen C."/>
        </authorList>
    </citation>
    <scope>NUCLEOTIDE SEQUENCE</scope>
    <source>
        <strain evidence="2">IBT 30728</strain>
    </source>
</reference>
<name>A0A9W9WTI7_9EURO</name>
<dbReference type="EMBL" id="JAPWDQ010000012">
    <property type="protein sequence ID" value="KAJ5475224.1"/>
    <property type="molecule type" value="Genomic_DNA"/>
</dbReference>
<dbReference type="GeneID" id="81628140"/>
<dbReference type="Proteomes" id="UP001148312">
    <property type="component" value="Unassembled WGS sequence"/>
</dbReference>
<keyword evidence="3" id="KW-1185">Reference proteome</keyword>
<evidence type="ECO:0000313" key="2">
    <source>
        <dbReference type="EMBL" id="KAJ5475224.1"/>
    </source>
</evidence>
<dbReference type="RefSeq" id="XP_056786982.1">
    <property type="nucleotide sequence ID" value="XM_056937890.1"/>
</dbReference>
<protein>
    <submittedName>
        <fullName evidence="2">Uncharacterized protein</fullName>
    </submittedName>
</protein>
<dbReference type="SUPFAM" id="SSF52047">
    <property type="entry name" value="RNI-like"/>
    <property type="match status" value="1"/>
</dbReference>
<feature type="region of interest" description="Disordered" evidence="1">
    <location>
        <begin position="315"/>
        <end position="335"/>
    </location>
</feature>
<proteinExistence type="predicted"/>
<accession>A0A9W9WTI7</accession>
<organism evidence="2 3">
    <name type="scientific">Penicillium diatomitis</name>
    <dbReference type="NCBI Taxonomy" id="2819901"/>
    <lineage>
        <taxon>Eukaryota</taxon>
        <taxon>Fungi</taxon>
        <taxon>Dikarya</taxon>
        <taxon>Ascomycota</taxon>
        <taxon>Pezizomycotina</taxon>
        <taxon>Eurotiomycetes</taxon>
        <taxon>Eurotiomycetidae</taxon>
        <taxon>Eurotiales</taxon>
        <taxon>Aspergillaceae</taxon>
        <taxon>Penicillium</taxon>
    </lineage>
</organism>
<feature type="compositionally biased region" description="Polar residues" evidence="1">
    <location>
        <begin position="316"/>
        <end position="330"/>
    </location>
</feature>
<gene>
    <name evidence="2" type="ORF">N7539_008290</name>
</gene>
<comment type="caution">
    <text evidence="2">The sequence shown here is derived from an EMBL/GenBank/DDBJ whole genome shotgun (WGS) entry which is preliminary data.</text>
</comment>